<dbReference type="InterPro" id="IPR011761">
    <property type="entry name" value="ATP-grasp"/>
</dbReference>
<dbReference type="OrthoDB" id="432907at2759"/>
<organism evidence="4 5">
    <name type="scientific">Symbiodinium microadriaticum</name>
    <name type="common">Dinoflagellate</name>
    <name type="synonym">Zooxanthella microadriatica</name>
    <dbReference type="NCBI Taxonomy" id="2951"/>
    <lineage>
        <taxon>Eukaryota</taxon>
        <taxon>Sar</taxon>
        <taxon>Alveolata</taxon>
        <taxon>Dinophyceae</taxon>
        <taxon>Suessiales</taxon>
        <taxon>Symbiodiniaceae</taxon>
        <taxon>Symbiodinium</taxon>
    </lineage>
</organism>
<evidence type="ECO:0000256" key="2">
    <source>
        <dbReference type="SAM" id="MobiDB-lite"/>
    </source>
</evidence>
<evidence type="ECO:0000259" key="3">
    <source>
        <dbReference type="PROSITE" id="PS50975"/>
    </source>
</evidence>
<dbReference type="GO" id="GO:0046872">
    <property type="term" value="F:metal ion binding"/>
    <property type="evidence" value="ECO:0007669"/>
    <property type="project" value="InterPro"/>
</dbReference>
<evidence type="ECO:0000313" key="4">
    <source>
        <dbReference type="EMBL" id="OLQ09287.1"/>
    </source>
</evidence>
<evidence type="ECO:0000256" key="1">
    <source>
        <dbReference type="PROSITE-ProRule" id="PRU00409"/>
    </source>
</evidence>
<dbReference type="SUPFAM" id="SSF56059">
    <property type="entry name" value="Glutathione synthetase ATP-binding domain-like"/>
    <property type="match status" value="1"/>
</dbReference>
<dbReference type="InterPro" id="IPR011993">
    <property type="entry name" value="PH-like_dom_sf"/>
</dbReference>
<feature type="domain" description="ATP-grasp" evidence="3">
    <location>
        <begin position="3"/>
        <end position="185"/>
    </location>
</feature>
<evidence type="ECO:0000313" key="5">
    <source>
        <dbReference type="Proteomes" id="UP000186817"/>
    </source>
</evidence>
<comment type="caution">
    <text evidence="4">The sequence shown here is derived from an EMBL/GenBank/DDBJ whole genome shotgun (WGS) entry which is preliminary data.</text>
</comment>
<dbReference type="Proteomes" id="UP000186817">
    <property type="component" value="Unassembled WGS sequence"/>
</dbReference>
<dbReference type="Gene3D" id="3.30.470.20">
    <property type="entry name" value="ATP-grasp fold, B domain"/>
    <property type="match status" value="1"/>
</dbReference>
<accession>A0A1Q9EPI0</accession>
<keyword evidence="1" id="KW-0547">Nucleotide-binding</keyword>
<feature type="region of interest" description="Disordered" evidence="2">
    <location>
        <begin position="490"/>
        <end position="514"/>
    </location>
</feature>
<dbReference type="Gene3D" id="2.30.29.30">
    <property type="entry name" value="Pleckstrin-homology domain (PH domain)/Phosphotyrosine-binding domain (PTB)"/>
    <property type="match status" value="1"/>
</dbReference>
<gene>
    <name evidence="4" type="ORF">AK812_SmicGene7139</name>
</gene>
<name>A0A1Q9EPI0_SYMMI</name>
<protein>
    <recommendedName>
        <fullName evidence="3">ATP-grasp domain-containing protein</fullName>
    </recommendedName>
</protein>
<proteinExistence type="predicted"/>
<dbReference type="EMBL" id="LSRX01000100">
    <property type="protein sequence ID" value="OLQ09287.1"/>
    <property type="molecule type" value="Genomic_DNA"/>
</dbReference>
<reference evidence="4 5" key="1">
    <citation type="submission" date="2016-02" db="EMBL/GenBank/DDBJ databases">
        <title>Genome analysis of coral dinoflagellate symbionts highlights evolutionary adaptations to a symbiotic lifestyle.</title>
        <authorList>
            <person name="Aranda M."/>
            <person name="Li Y."/>
            <person name="Liew Y.J."/>
            <person name="Baumgarten S."/>
            <person name="Simakov O."/>
            <person name="Wilson M."/>
            <person name="Piel J."/>
            <person name="Ashoor H."/>
            <person name="Bougouffa S."/>
            <person name="Bajic V.B."/>
            <person name="Ryu T."/>
            <person name="Ravasi T."/>
            <person name="Bayer T."/>
            <person name="Micklem G."/>
            <person name="Kim H."/>
            <person name="Bhak J."/>
            <person name="Lajeunesse T.C."/>
            <person name="Voolstra C.R."/>
        </authorList>
    </citation>
    <scope>NUCLEOTIDE SEQUENCE [LARGE SCALE GENOMIC DNA]</scope>
    <source>
        <strain evidence="4 5">CCMP2467</strain>
    </source>
</reference>
<dbReference type="GO" id="GO:0005524">
    <property type="term" value="F:ATP binding"/>
    <property type="evidence" value="ECO:0007669"/>
    <property type="project" value="UniProtKB-UniRule"/>
</dbReference>
<dbReference type="PROSITE" id="PS50975">
    <property type="entry name" value="ATP_GRASP"/>
    <property type="match status" value="1"/>
</dbReference>
<dbReference type="AlphaFoldDB" id="A0A1Q9EPI0"/>
<keyword evidence="5" id="KW-1185">Reference proteome</keyword>
<sequence>MGRHKWPNNKLAHGLSDYLPRRFDSPASASYPCILKQAFGEFGKECRIVHSPEEAQKVAPHGLGTRWVMQELIRGRFEVSTTVLVDSGQILDEISSCYEYDSDTYVWPRCRRVSKHLHSVPEEHMLVFQEFLRQYRGICNFNYKVRESGQLSIFELNTRIGGDLAVDAPRDRARALLEKLDEHFNSIRSGEGVGASQVHKDLFGKGSTPEDPTDLSPPDELAQALSLWARHSSGAASRGAQAAAYARRQANIATSLAREAAQKILELDTNECVQNYENEITNLGMAALAKPEEQRPESATVAMDPGQQKFRAFWVCQEDASAGVPVRLVGESDFATFSATEEVHVELDRKVGDELCDEDVDLRSLLSGRAAHRATRVRLTSHRLIWRATAHNCWLALRLDEVASVEPLGGVMRSKRCLLRLQSGLPVYIKGATEAMTDQLIKDAQRALAAAGWKAGSFEVKRQLEELGIAAPGAALCQVSIHGDGKIFLETSMEEQEQQEQEQHEQEQEQEEQG</sequence>
<keyword evidence="1" id="KW-0067">ATP-binding</keyword>